<feature type="domain" description="CAAX prenyl protease 2/Lysostaphin resistance protein A-like" evidence="3">
    <location>
        <begin position="631"/>
        <end position="717"/>
    </location>
</feature>
<dbReference type="EMBL" id="CP036275">
    <property type="protein sequence ID" value="QDU40640.1"/>
    <property type="molecule type" value="Genomic_DNA"/>
</dbReference>
<feature type="transmembrane region" description="Helical" evidence="2">
    <location>
        <begin position="585"/>
        <end position="609"/>
    </location>
</feature>
<keyword evidence="2" id="KW-0812">Transmembrane</keyword>
<gene>
    <name evidence="4" type="ORF">Mal4_49980</name>
</gene>
<dbReference type="PANTHER" id="PTHR43471">
    <property type="entry name" value="ABC TRANSPORTER PERMEASE"/>
    <property type="match status" value="1"/>
</dbReference>
<feature type="region of interest" description="Disordered" evidence="1">
    <location>
        <begin position="784"/>
        <end position="804"/>
    </location>
</feature>
<keyword evidence="2" id="KW-0472">Membrane</keyword>
<evidence type="ECO:0000256" key="1">
    <source>
        <dbReference type="SAM" id="MobiDB-lite"/>
    </source>
</evidence>
<feature type="transmembrane region" description="Helical" evidence="2">
    <location>
        <begin position="367"/>
        <end position="392"/>
    </location>
</feature>
<reference evidence="4 5" key="1">
    <citation type="submission" date="2019-02" db="EMBL/GenBank/DDBJ databases">
        <title>Deep-cultivation of Planctomycetes and their phenomic and genomic characterization uncovers novel biology.</title>
        <authorList>
            <person name="Wiegand S."/>
            <person name="Jogler M."/>
            <person name="Boedeker C."/>
            <person name="Pinto D."/>
            <person name="Vollmers J."/>
            <person name="Rivas-Marin E."/>
            <person name="Kohn T."/>
            <person name="Peeters S.H."/>
            <person name="Heuer A."/>
            <person name="Rast P."/>
            <person name="Oberbeckmann S."/>
            <person name="Bunk B."/>
            <person name="Jeske O."/>
            <person name="Meyerdierks A."/>
            <person name="Storesund J.E."/>
            <person name="Kallscheuer N."/>
            <person name="Luecker S."/>
            <person name="Lage O.M."/>
            <person name="Pohl T."/>
            <person name="Merkel B.J."/>
            <person name="Hornburger P."/>
            <person name="Mueller R.-W."/>
            <person name="Bruemmer F."/>
            <person name="Labrenz M."/>
            <person name="Spormann A.M."/>
            <person name="Op den Camp H."/>
            <person name="Overmann J."/>
            <person name="Amann R."/>
            <person name="Jetten M.S.M."/>
            <person name="Mascher T."/>
            <person name="Medema M.H."/>
            <person name="Devos D.P."/>
            <person name="Kaster A.-K."/>
            <person name="Ovreas L."/>
            <person name="Rohde M."/>
            <person name="Galperin M.Y."/>
            <person name="Jogler C."/>
        </authorList>
    </citation>
    <scope>NUCLEOTIDE SEQUENCE [LARGE SCALE GENOMIC DNA]</scope>
    <source>
        <strain evidence="4 5">Mal4</strain>
    </source>
</reference>
<dbReference type="AlphaFoldDB" id="A0A517ZDX4"/>
<feature type="transmembrane region" description="Helical" evidence="2">
    <location>
        <begin position="450"/>
        <end position="475"/>
    </location>
</feature>
<dbReference type="GO" id="GO:0080120">
    <property type="term" value="P:CAAX-box protein maturation"/>
    <property type="evidence" value="ECO:0007669"/>
    <property type="project" value="UniProtKB-ARBA"/>
</dbReference>
<evidence type="ECO:0000256" key="2">
    <source>
        <dbReference type="SAM" id="Phobius"/>
    </source>
</evidence>
<dbReference type="KEGG" id="mri:Mal4_49980"/>
<sequence length="804" mass="89448">MSWKNIRLIFLREVRDQLRDRRTLFMVAVLPLLLYPALGMGIVQMTVTFSEQMRTVVVLGADDLPPPPLIAGDRFISDYFYVAEDAEKLRVITDAMLRDETADLTEAERAYLESAIDMRPRIEELAQVTVARRGAEREEDEAAYRQLIARENELREEIAAWFSQSPAQVLIVVPEGFREHVESMNAQLAARTGEALPDDGPRPVILQNGADEKSTIAYHRVREAVRNWEQKVLQRRLTEANLPQRLHTPVDATDVDLAKEDQIAANVWSKIFPALLVIMAVTGAFYPAIDLGAGEKERGTMETLLICPATRTEIVTGKFFTVMLFSLCTALLNLISMGFTGRHMMSVAGGGKLSQFGDVAFPPFTSLAWVLLLAIPLAALFSALSLALAMFARSSKEGQYYLTPLLMVTMGLTMFCLNPAVEITAFYSIIPVVGPALLLKGLLLAQANTALLSLYAVPVLVTSVAYSMLALWWAIDLFQREDILFREAERFELGLWIRHLMRDKEPTPSFTEAAFCFVIIMLLQFASFGVMRDALVAEPTSSRALTLQMMYLLATVASPAMLMAIMLTTDVRATLKLRWPSGRMWGAAIVLALTLQPLAIELLAHLRWFFPQLPPGAARMLEAMSDEDLPLWLPMLAFAVTPAICEELAFRGFILSGLQRSGRTWLPIIMSSIAFGVVHMIPQQVFNAMLLGIVLGLLAIRSGSLWPGVLFHFIFNGLQVAQARIPPELFDSAPLTWLFSVERMGEAMVIRYDWPTLVVAGVVSLVMLRWLVRYRGDEPVLIEGATGETPAPTGEQTQEPVQVV</sequence>
<dbReference type="Pfam" id="PF02517">
    <property type="entry name" value="Rce1-like"/>
    <property type="match status" value="1"/>
</dbReference>
<dbReference type="GO" id="GO:0004175">
    <property type="term" value="F:endopeptidase activity"/>
    <property type="evidence" value="ECO:0007669"/>
    <property type="project" value="UniProtKB-ARBA"/>
</dbReference>
<feature type="transmembrane region" description="Helical" evidence="2">
    <location>
        <begin position="404"/>
        <end position="430"/>
    </location>
</feature>
<dbReference type="GO" id="GO:0140359">
    <property type="term" value="F:ABC-type transporter activity"/>
    <property type="evidence" value="ECO:0007669"/>
    <property type="project" value="InterPro"/>
</dbReference>
<keyword evidence="5" id="KW-1185">Reference proteome</keyword>
<feature type="transmembrane region" description="Helical" evidence="2">
    <location>
        <begin position="662"/>
        <end position="682"/>
    </location>
</feature>
<dbReference type="OrthoDB" id="5486437at2"/>
<feature type="transmembrane region" description="Helical" evidence="2">
    <location>
        <begin position="319"/>
        <end position="339"/>
    </location>
</feature>
<dbReference type="PANTHER" id="PTHR43471:SF3">
    <property type="entry name" value="ABC TRANSPORTER PERMEASE PROTEIN NATB"/>
    <property type="match status" value="1"/>
</dbReference>
<dbReference type="RefSeq" id="WP_145371912.1">
    <property type="nucleotide sequence ID" value="NZ_CP036275.1"/>
</dbReference>
<proteinExistence type="predicted"/>
<evidence type="ECO:0000259" key="3">
    <source>
        <dbReference type="Pfam" id="PF02517"/>
    </source>
</evidence>
<keyword evidence="2" id="KW-1133">Transmembrane helix</keyword>
<accession>A0A517ZDX4</accession>
<feature type="compositionally biased region" description="Polar residues" evidence="1">
    <location>
        <begin position="794"/>
        <end position="804"/>
    </location>
</feature>
<dbReference type="NCBIfam" id="NF041647">
    <property type="entry name" value="ABC_perm_CPBP"/>
    <property type="match status" value="1"/>
</dbReference>
<dbReference type="GO" id="GO:0005886">
    <property type="term" value="C:plasma membrane"/>
    <property type="evidence" value="ECO:0007669"/>
    <property type="project" value="UniProtKB-SubCell"/>
</dbReference>
<organism evidence="4 5">
    <name type="scientific">Maioricimonas rarisocia</name>
    <dbReference type="NCBI Taxonomy" id="2528026"/>
    <lineage>
        <taxon>Bacteria</taxon>
        <taxon>Pseudomonadati</taxon>
        <taxon>Planctomycetota</taxon>
        <taxon>Planctomycetia</taxon>
        <taxon>Planctomycetales</taxon>
        <taxon>Planctomycetaceae</taxon>
        <taxon>Maioricimonas</taxon>
    </lineage>
</organism>
<protein>
    <submittedName>
        <fullName evidence="4">ABC-2 family transporter protein</fullName>
    </submittedName>
</protein>
<dbReference type="Pfam" id="PF12679">
    <property type="entry name" value="ABC2_membrane_2"/>
    <property type="match status" value="1"/>
</dbReference>
<dbReference type="Proteomes" id="UP000320496">
    <property type="component" value="Chromosome"/>
</dbReference>
<dbReference type="InterPro" id="IPR003675">
    <property type="entry name" value="Rce1/LyrA-like_dom"/>
</dbReference>
<feature type="transmembrane region" description="Helical" evidence="2">
    <location>
        <begin position="688"/>
        <end position="715"/>
    </location>
</feature>
<feature type="transmembrane region" description="Helical" evidence="2">
    <location>
        <begin position="510"/>
        <end position="531"/>
    </location>
</feature>
<evidence type="ECO:0000313" key="5">
    <source>
        <dbReference type="Proteomes" id="UP000320496"/>
    </source>
</evidence>
<evidence type="ECO:0000313" key="4">
    <source>
        <dbReference type="EMBL" id="QDU40640.1"/>
    </source>
</evidence>
<feature type="transmembrane region" description="Helical" evidence="2">
    <location>
        <begin position="551"/>
        <end position="573"/>
    </location>
</feature>
<feature type="transmembrane region" description="Helical" evidence="2">
    <location>
        <begin position="271"/>
        <end position="289"/>
    </location>
</feature>
<name>A0A517ZDX4_9PLAN</name>